<dbReference type="Pfam" id="PF03883">
    <property type="entry name" value="H2O2_YaaD"/>
    <property type="match status" value="1"/>
</dbReference>
<proteinExistence type="inferred from homology"/>
<keyword evidence="3" id="KW-1185">Reference proteome</keyword>
<comment type="caution">
    <text evidence="2">The sequence shown here is derived from an EMBL/GenBank/DDBJ whole genome shotgun (WGS) entry which is preliminary data.</text>
</comment>
<dbReference type="NCBIfam" id="NF002543">
    <property type="entry name" value="PRK02101.1-4"/>
    <property type="match status" value="1"/>
</dbReference>
<evidence type="ECO:0000313" key="2">
    <source>
        <dbReference type="EMBL" id="EHI74949.1"/>
    </source>
</evidence>
<dbReference type="STRING" id="873449.STRCR_0296"/>
<dbReference type="AlphaFoldDB" id="G5JP62"/>
<name>G5JP62_STRCG</name>
<dbReference type="OrthoDB" id="9777133at2"/>
<evidence type="ECO:0000256" key="1">
    <source>
        <dbReference type="HAMAP-Rule" id="MF_00652"/>
    </source>
</evidence>
<gene>
    <name evidence="2" type="ORF">STRCR_0296</name>
</gene>
<comment type="similarity">
    <text evidence="1">Belongs to the UPF0246 family.</text>
</comment>
<dbReference type="eggNOG" id="COG3022">
    <property type="taxonomic scope" value="Bacteria"/>
</dbReference>
<dbReference type="EMBL" id="AEUV02000002">
    <property type="protein sequence ID" value="EHI74949.1"/>
    <property type="molecule type" value="Genomic_DNA"/>
</dbReference>
<reference evidence="2" key="1">
    <citation type="submission" date="2011-07" db="EMBL/GenBank/DDBJ databases">
        <authorList>
            <person name="Stanhope M.J."/>
            <person name="Durkin A.S."/>
            <person name="Hostetler J."/>
            <person name="Kim M."/>
            <person name="Radune D."/>
            <person name="Singh I."/>
            <person name="Town C.D."/>
        </authorList>
    </citation>
    <scope>NUCLEOTIDE SEQUENCE [LARGE SCALE GENOMIC DNA]</scope>
    <source>
        <strain evidence="2">HS-6</strain>
    </source>
</reference>
<dbReference type="PANTHER" id="PTHR30283">
    <property type="entry name" value="PEROXIDE STRESS RESPONSE PROTEIN YAAA"/>
    <property type="match status" value="1"/>
</dbReference>
<organism evidence="2 3">
    <name type="scientific">Streptococcus criceti HS-6</name>
    <dbReference type="NCBI Taxonomy" id="873449"/>
    <lineage>
        <taxon>Bacteria</taxon>
        <taxon>Bacillati</taxon>
        <taxon>Bacillota</taxon>
        <taxon>Bacilli</taxon>
        <taxon>Lactobacillales</taxon>
        <taxon>Streptococcaceae</taxon>
        <taxon>Streptococcus</taxon>
    </lineage>
</organism>
<dbReference type="HAMAP" id="MF_00652">
    <property type="entry name" value="UPF0246"/>
    <property type="match status" value="1"/>
</dbReference>
<dbReference type="InterPro" id="IPR005583">
    <property type="entry name" value="YaaA"/>
</dbReference>
<dbReference type="GO" id="GO:0033194">
    <property type="term" value="P:response to hydroperoxide"/>
    <property type="evidence" value="ECO:0007669"/>
    <property type="project" value="TreeGrafter"/>
</dbReference>
<dbReference type="Proteomes" id="UP000004322">
    <property type="component" value="Unassembled WGS sequence"/>
</dbReference>
<dbReference type="PANTHER" id="PTHR30283:SF4">
    <property type="entry name" value="PEROXIDE STRESS RESISTANCE PROTEIN YAAA"/>
    <property type="match status" value="1"/>
</dbReference>
<dbReference type="RefSeq" id="WP_004228863.1">
    <property type="nucleotide sequence ID" value="NZ_AEUV02000002.1"/>
</dbReference>
<evidence type="ECO:0000313" key="3">
    <source>
        <dbReference type="Proteomes" id="UP000004322"/>
    </source>
</evidence>
<protein>
    <recommendedName>
        <fullName evidence="1">UPF0246 protein STRCR_0296</fullName>
    </recommendedName>
</protein>
<sequence length="244" mass="27829">MKFLIPPAKEVRAHSQGHHVSLPDRSQPILKILAQVNPSELEKIYKIKSDAAKIEAQHLTALQNGKALSYPALGLFNGLMYRQIDRDLTDLDKKFTREHIFITSAFYGIINALADIAEHRLDFSCKVQVNGRSLKNYWRPVYDDFLKSIMNNEPVISLLSSEFESVFSPQLAKSLIRITFQEESAGQLKTHSTISKKGRGQLLNQIIKQKIQTIEVLKTLNFSGFSYRQELSTDQHLVFIKTIE</sequence>
<dbReference type="GO" id="GO:0005829">
    <property type="term" value="C:cytosol"/>
    <property type="evidence" value="ECO:0007669"/>
    <property type="project" value="TreeGrafter"/>
</dbReference>
<accession>G5JP62</accession>